<comment type="caution">
    <text evidence="1">The sequence shown here is derived from an EMBL/GenBank/DDBJ whole genome shotgun (WGS) entry which is preliminary data.</text>
</comment>
<protein>
    <submittedName>
        <fullName evidence="1">Uncharacterized protein</fullName>
    </submittedName>
</protein>
<name>A0A9Q3EKX1_9BASI</name>
<sequence>MIQNLEDMIRRFCGYGLKLEDSDGFTNYWCNTPEILEKGWNPQLKVDTLKKDLDDINPTESSFKLMLNKVRYNENTSMTDSFEYAKQKWYKSHRNPKLKVGELILVSNLNFHNIKCPKKLKDSFSGKFIIEALHGSNSVQVELSGELKNKHPTFPVSLVKHYTPSDKELFPLRDETTLEGPPLDQSEERKVLKVLEESPLRGNDEIEYLFRYRNPQHED</sequence>
<dbReference type="Proteomes" id="UP000765509">
    <property type="component" value="Unassembled WGS sequence"/>
</dbReference>
<proteinExistence type="predicted"/>
<gene>
    <name evidence="1" type="ORF">O181_059017</name>
</gene>
<evidence type="ECO:0000313" key="1">
    <source>
        <dbReference type="EMBL" id="MBW0519302.1"/>
    </source>
</evidence>
<dbReference type="AlphaFoldDB" id="A0A9Q3EKX1"/>
<accession>A0A9Q3EKX1</accession>
<evidence type="ECO:0000313" key="2">
    <source>
        <dbReference type="Proteomes" id="UP000765509"/>
    </source>
</evidence>
<dbReference type="EMBL" id="AVOT02027304">
    <property type="protein sequence ID" value="MBW0519302.1"/>
    <property type="molecule type" value="Genomic_DNA"/>
</dbReference>
<organism evidence="1 2">
    <name type="scientific">Austropuccinia psidii MF-1</name>
    <dbReference type="NCBI Taxonomy" id="1389203"/>
    <lineage>
        <taxon>Eukaryota</taxon>
        <taxon>Fungi</taxon>
        <taxon>Dikarya</taxon>
        <taxon>Basidiomycota</taxon>
        <taxon>Pucciniomycotina</taxon>
        <taxon>Pucciniomycetes</taxon>
        <taxon>Pucciniales</taxon>
        <taxon>Sphaerophragmiaceae</taxon>
        <taxon>Austropuccinia</taxon>
    </lineage>
</organism>
<reference evidence="1" key="1">
    <citation type="submission" date="2021-03" db="EMBL/GenBank/DDBJ databases">
        <title>Draft genome sequence of rust myrtle Austropuccinia psidii MF-1, a brazilian biotype.</title>
        <authorList>
            <person name="Quecine M.C."/>
            <person name="Pachon D.M.R."/>
            <person name="Bonatelli M.L."/>
            <person name="Correr F.H."/>
            <person name="Franceschini L.M."/>
            <person name="Leite T.F."/>
            <person name="Margarido G.R.A."/>
            <person name="Almeida C.A."/>
            <person name="Ferrarezi J.A."/>
            <person name="Labate C.A."/>
        </authorList>
    </citation>
    <scope>NUCLEOTIDE SEQUENCE</scope>
    <source>
        <strain evidence="1">MF-1</strain>
    </source>
</reference>
<keyword evidence="2" id="KW-1185">Reference proteome</keyword>